<dbReference type="InterPro" id="IPR001849">
    <property type="entry name" value="PH_domain"/>
</dbReference>
<dbReference type="PANTHER" id="PTHR45858:SF2">
    <property type="entry name" value="FERM, ARHGEF AND PLECKSTRIN DOMAIN-CONTAINING PROTEIN 1"/>
    <property type="match status" value="1"/>
</dbReference>
<feature type="region of interest" description="Disordered" evidence="1">
    <location>
        <begin position="211"/>
        <end position="265"/>
    </location>
</feature>
<dbReference type="SMART" id="SM00325">
    <property type="entry name" value="RhoGEF"/>
    <property type="match status" value="1"/>
</dbReference>
<dbReference type="Gene3D" id="1.20.900.10">
    <property type="entry name" value="Dbl homology (DH) domain"/>
    <property type="match status" value="1"/>
</dbReference>
<feature type="compositionally biased region" description="Polar residues" evidence="1">
    <location>
        <begin position="217"/>
        <end position="231"/>
    </location>
</feature>
<dbReference type="InterPro" id="IPR051835">
    <property type="entry name" value="RAC1-GEF"/>
</dbReference>
<dbReference type="Pfam" id="PF00621">
    <property type="entry name" value="RhoGEF"/>
    <property type="match status" value="1"/>
</dbReference>
<feature type="compositionally biased region" description="Low complexity" evidence="1">
    <location>
        <begin position="237"/>
        <end position="247"/>
    </location>
</feature>
<feature type="domain" description="PH" evidence="2">
    <location>
        <begin position="560"/>
        <end position="657"/>
    </location>
</feature>
<dbReference type="InterPro" id="IPR035899">
    <property type="entry name" value="DBL_dom_sf"/>
</dbReference>
<proteinExistence type="predicted"/>
<name>A0A7J5Z6B2_DISMA</name>
<dbReference type="CDD" id="cd01220">
    <property type="entry name" value="PH1_FARP1-like"/>
    <property type="match status" value="1"/>
</dbReference>
<reference evidence="4 5" key="1">
    <citation type="submission" date="2020-03" db="EMBL/GenBank/DDBJ databases">
        <title>Dissostichus mawsoni Genome sequencing and assembly.</title>
        <authorList>
            <person name="Park H."/>
        </authorList>
    </citation>
    <scope>NUCLEOTIDE SEQUENCE [LARGE SCALE GENOMIC DNA]</scope>
    <source>
        <strain evidence="4">DM0001</strain>
        <tissue evidence="4">Muscle</tissue>
    </source>
</reference>
<dbReference type="Gene3D" id="2.30.29.30">
    <property type="entry name" value="Pleckstrin-homology domain (PH domain)/Phosphotyrosine-binding domain (PTB)"/>
    <property type="match status" value="1"/>
</dbReference>
<sequence length="674" mass="75197">MQQQQQGVLGNRSTVDPNKFSHEITDDEMVPNSGSFHGRLPLHSTLLDEVFHGREKQVLGRSFGNGTRSQCSSPVIGSFHHRTNSLSHAEMTNDQSHYFVKRTGVFPVEAPSVPTPPQAQIHYGSYSPITSNRTHFAKPHLNNNARNRSDTDPFILSQLTSTPVHQQTPHRSALHVQAPCSAPMERRTIVTNGNHAGNHGQARTNTVQRLFGRQGKPGTNPTRDNHNNINAPVQMIDGSTSSGSGSETSDEEESETGSSGAYSHPLMYGNPAAVSSLNSVNSNGVNSSPIGRNKFSYGLEEGENGEREEREGGRYRFNEEDVGGQSPGSEDSPLGSPLVVVNEARHLAPLTSPLLTDAGCIRNEDEEEARRKSFQSVAEKDEGLPDSVKNLIASSYDPIHKFHQGFLKEVEQRLAQWEGRSNAHIKGDYQRIGDILLKNIQGLRQLTVHLQKHSECLVELELEAVCRDFEQQRVCYLPLNIFLLRPLHRLLHYKLILERLCKHYPPTHEDFRDSRAGLADISEMVLQLQGAMMKMENFQKLLELKKDLTGIENLAIPGREFIRLGCLSKLSGKGLQQRMFFLFSDSLVYTSRGMTPSNQFKVHGQMPLYGMTIRESEEEWGVPHSFTLFGQRQSLVVAASCASEMERWVEDIRMAIDLAEQSSSPTSDLLHLPD</sequence>
<evidence type="ECO:0000313" key="4">
    <source>
        <dbReference type="EMBL" id="KAF3857083.1"/>
    </source>
</evidence>
<dbReference type="SUPFAM" id="SSF48065">
    <property type="entry name" value="DBL homology domain (DH-domain)"/>
    <property type="match status" value="1"/>
</dbReference>
<dbReference type="OrthoDB" id="8938685at2759"/>
<dbReference type="PROSITE" id="PS50010">
    <property type="entry name" value="DH_2"/>
    <property type="match status" value="1"/>
</dbReference>
<dbReference type="InterPro" id="IPR011993">
    <property type="entry name" value="PH-like_dom_sf"/>
</dbReference>
<protein>
    <submittedName>
        <fullName evidence="4">Uncharacterized protein</fullName>
    </submittedName>
</protein>
<keyword evidence="5" id="KW-1185">Reference proteome</keyword>
<evidence type="ECO:0000256" key="1">
    <source>
        <dbReference type="SAM" id="MobiDB-lite"/>
    </source>
</evidence>
<evidence type="ECO:0000259" key="2">
    <source>
        <dbReference type="PROSITE" id="PS50003"/>
    </source>
</evidence>
<feature type="compositionally biased region" description="Basic and acidic residues" evidence="1">
    <location>
        <begin position="304"/>
        <end position="319"/>
    </location>
</feature>
<dbReference type="GO" id="GO:0005085">
    <property type="term" value="F:guanyl-nucleotide exchange factor activity"/>
    <property type="evidence" value="ECO:0007669"/>
    <property type="project" value="InterPro"/>
</dbReference>
<gene>
    <name evidence="4" type="ORF">F7725_008942</name>
</gene>
<dbReference type="SUPFAM" id="SSF50729">
    <property type="entry name" value="PH domain-like"/>
    <property type="match status" value="1"/>
</dbReference>
<feature type="domain" description="DH" evidence="3">
    <location>
        <begin position="385"/>
        <end position="531"/>
    </location>
</feature>
<evidence type="ECO:0000259" key="3">
    <source>
        <dbReference type="PROSITE" id="PS50010"/>
    </source>
</evidence>
<dbReference type="PANTHER" id="PTHR45858">
    <property type="entry name" value="FERM DOMAIN CONTAINING PROTEIN"/>
    <property type="match status" value="1"/>
</dbReference>
<dbReference type="EMBL" id="JAAKFY010000005">
    <property type="protein sequence ID" value="KAF3857083.1"/>
    <property type="molecule type" value="Genomic_DNA"/>
</dbReference>
<dbReference type="Pfam" id="PF00169">
    <property type="entry name" value="PH"/>
    <property type="match status" value="1"/>
</dbReference>
<dbReference type="InterPro" id="IPR000219">
    <property type="entry name" value="DH_dom"/>
</dbReference>
<dbReference type="PROSITE" id="PS50003">
    <property type="entry name" value="PH_DOMAIN"/>
    <property type="match status" value="1"/>
</dbReference>
<feature type="region of interest" description="Disordered" evidence="1">
    <location>
        <begin position="283"/>
        <end position="335"/>
    </location>
</feature>
<dbReference type="SMART" id="SM00233">
    <property type="entry name" value="PH"/>
    <property type="match status" value="1"/>
</dbReference>
<comment type="caution">
    <text evidence="4">The sequence shown here is derived from an EMBL/GenBank/DDBJ whole genome shotgun (WGS) entry which is preliminary data.</text>
</comment>
<evidence type="ECO:0000313" key="5">
    <source>
        <dbReference type="Proteomes" id="UP000518266"/>
    </source>
</evidence>
<organism evidence="4 5">
    <name type="scientific">Dissostichus mawsoni</name>
    <name type="common">Antarctic cod</name>
    <dbReference type="NCBI Taxonomy" id="36200"/>
    <lineage>
        <taxon>Eukaryota</taxon>
        <taxon>Metazoa</taxon>
        <taxon>Chordata</taxon>
        <taxon>Craniata</taxon>
        <taxon>Vertebrata</taxon>
        <taxon>Euteleostomi</taxon>
        <taxon>Actinopterygii</taxon>
        <taxon>Neopterygii</taxon>
        <taxon>Teleostei</taxon>
        <taxon>Neoteleostei</taxon>
        <taxon>Acanthomorphata</taxon>
        <taxon>Eupercaria</taxon>
        <taxon>Perciformes</taxon>
        <taxon>Notothenioidei</taxon>
        <taxon>Nototheniidae</taxon>
        <taxon>Dissostichus</taxon>
    </lineage>
</organism>
<dbReference type="Proteomes" id="UP000518266">
    <property type="component" value="Unassembled WGS sequence"/>
</dbReference>
<accession>A0A7J5Z6B2</accession>
<dbReference type="AlphaFoldDB" id="A0A7J5Z6B2"/>